<accession>A0A4Y8AE08</accession>
<dbReference type="SUPFAM" id="SSF51735">
    <property type="entry name" value="NAD(P)-binding Rossmann-fold domains"/>
    <property type="match status" value="1"/>
</dbReference>
<sequence length="465" mass="52048">MSTDRRKFLKHLGTSVLLTSASLTSLAAKEENEVRILRDQKRVSPNDKIRIATIGMGIMGFNDTNAALSVPGVEMVAACDLYKGRLERAKEVYGKDLFTTMDHRAILERKDIDAVIVATSDNWHSQISIDAMRKGKAVYSEKPMVHKISQGLEEIRVQKETKAVFQVGSQRVSSIAYRKAKEMYESGVIGKINSIEASFNRQSALGAWQYTIPTDGDIQNVDWARYQANADVKHDFDPNRFFRWRNYREYGTGVAGDLFVHLLSGIHFITGSKGPKSIYSIGDLDYWKDGRNVPDVMSAVIHYGETKEHPAFQVTLRVNFISGEGDHGTTRIVGSEGVIDLGGEGEAFTIHQNKMPQAPGIGGWDSLFTYTESEQKKLMDDYNKRWTKAQQETPQFAPITYRAPDGYNASKDHFANFMDAIRTGKPVVEDAVFGFRAAAPALACNDSYFQNKVINWDAENMKIIG</sequence>
<dbReference type="InterPro" id="IPR036291">
    <property type="entry name" value="NAD(P)-bd_dom_sf"/>
</dbReference>
<feature type="domain" description="Gfo/Idh/MocA-like oxidoreductase N-terminal" evidence="2">
    <location>
        <begin position="49"/>
        <end position="168"/>
    </location>
</feature>
<protein>
    <submittedName>
        <fullName evidence="4">Dehydrogenase</fullName>
    </submittedName>
    <submittedName>
        <fullName evidence="5">Gfo/Idh/MocA family oxidoreductase</fullName>
    </submittedName>
</protein>
<reference evidence="4 7" key="3">
    <citation type="submission" date="2020-08" db="EMBL/GenBank/DDBJ databases">
        <title>Genomic Encyclopedia of Type Strains, Phase IV (KMG-IV): sequencing the most valuable type-strain genomes for metagenomic binning, comparative biology and taxonomic classification.</title>
        <authorList>
            <person name="Goeker M."/>
        </authorList>
    </citation>
    <scope>NUCLEOTIDE SEQUENCE [LARGE SCALE GENOMIC DNA]</scope>
    <source>
        <strain evidence="4 7">DSM 100995</strain>
    </source>
</reference>
<dbReference type="RefSeq" id="WP_134336015.1">
    <property type="nucleotide sequence ID" value="NZ_BMCZ01000003.1"/>
</dbReference>
<organism evidence="5 6">
    <name type="scientific">Mucilaginibacter phyllosphaerae</name>
    <dbReference type="NCBI Taxonomy" id="1812349"/>
    <lineage>
        <taxon>Bacteria</taxon>
        <taxon>Pseudomonadati</taxon>
        <taxon>Bacteroidota</taxon>
        <taxon>Sphingobacteriia</taxon>
        <taxon>Sphingobacteriales</taxon>
        <taxon>Sphingobacteriaceae</taxon>
        <taxon>Mucilaginibacter</taxon>
    </lineage>
</organism>
<evidence type="ECO:0000313" key="4">
    <source>
        <dbReference type="EMBL" id="MBB3970008.1"/>
    </source>
</evidence>
<keyword evidence="1" id="KW-0560">Oxidoreductase</keyword>
<dbReference type="SUPFAM" id="SSF55347">
    <property type="entry name" value="Glyceraldehyde-3-phosphate dehydrogenase-like, C-terminal domain"/>
    <property type="match status" value="1"/>
</dbReference>
<dbReference type="InterPro" id="IPR055170">
    <property type="entry name" value="GFO_IDH_MocA-like_dom"/>
</dbReference>
<dbReference type="PANTHER" id="PTHR43818">
    <property type="entry name" value="BCDNA.GH03377"/>
    <property type="match status" value="1"/>
</dbReference>
<reference evidence="5 6" key="1">
    <citation type="journal article" date="2016" name="Int. J. Syst. Evol. Microbiol.">
        <title>Proposal of Mucilaginibacter phyllosphaerae sp. nov. isolated from the phyllosphere of Galium album.</title>
        <authorList>
            <person name="Aydogan E.L."/>
            <person name="Busse H.J."/>
            <person name="Moser G."/>
            <person name="Muller C."/>
            <person name="Kampfer P."/>
            <person name="Glaeser S.P."/>
        </authorList>
    </citation>
    <scope>NUCLEOTIDE SEQUENCE [LARGE SCALE GENOMIC DNA]</scope>
    <source>
        <strain evidence="5 6">PP-F2FG21</strain>
    </source>
</reference>
<proteinExistence type="predicted"/>
<dbReference type="Pfam" id="PF22725">
    <property type="entry name" value="GFO_IDH_MocA_C3"/>
    <property type="match status" value="1"/>
</dbReference>
<dbReference type="Proteomes" id="UP000297248">
    <property type="component" value="Unassembled WGS sequence"/>
</dbReference>
<dbReference type="GO" id="GO:0016491">
    <property type="term" value="F:oxidoreductase activity"/>
    <property type="evidence" value="ECO:0007669"/>
    <property type="project" value="UniProtKB-KW"/>
</dbReference>
<gene>
    <name evidence="5" type="ORF">E2R65_08210</name>
    <name evidence="4" type="ORF">GGR35_002624</name>
</gene>
<dbReference type="OrthoDB" id="9771072at2"/>
<evidence type="ECO:0000313" key="6">
    <source>
        <dbReference type="Proteomes" id="UP000297248"/>
    </source>
</evidence>
<dbReference type="Proteomes" id="UP000583101">
    <property type="component" value="Unassembled WGS sequence"/>
</dbReference>
<dbReference type="InterPro" id="IPR000683">
    <property type="entry name" value="Gfo/Idh/MocA-like_OxRdtase_N"/>
</dbReference>
<dbReference type="PANTHER" id="PTHR43818:SF11">
    <property type="entry name" value="BCDNA.GH03377"/>
    <property type="match status" value="1"/>
</dbReference>
<dbReference type="EMBL" id="SNQG01000003">
    <property type="protein sequence ID" value="TEW66405.1"/>
    <property type="molecule type" value="Genomic_DNA"/>
</dbReference>
<evidence type="ECO:0000256" key="1">
    <source>
        <dbReference type="ARBA" id="ARBA00023002"/>
    </source>
</evidence>
<dbReference type="GO" id="GO:0000166">
    <property type="term" value="F:nucleotide binding"/>
    <property type="evidence" value="ECO:0007669"/>
    <property type="project" value="InterPro"/>
</dbReference>
<name>A0A4Y8AE08_9SPHI</name>
<dbReference type="Pfam" id="PF01408">
    <property type="entry name" value="GFO_IDH_MocA"/>
    <property type="match status" value="1"/>
</dbReference>
<evidence type="ECO:0000259" key="2">
    <source>
        <dbReference type="Pfam" id="PF01408"/>
    </source>
</evidence>
<evidence type="ECO:0000313" key="7">
    <source>
        <dbReference type="Proteomes" id="UP000583101"/>
    </source>
</evidence>
<feature type="domain" description="GFO/IDH/MocA-like oxidoreductase" evidence="3">
    <location>
        <begin position="228"/>
        <end position="339"/>
    </location>
</feature>
<dbReference type="AlphaFoldDB" id="A0A4Y8AE08"/>
<dbReference type="InterPro" id="IPR050463">
    <property type="entry name" value="Gfo/Idh/MocA_oxidrdct_glycsds"/>
</dbReference>
<evidence type="ECO:0000313" key="5">
    <source>
        <dbReference type="EMBL" id="TEW66405.1"/>
    </source>
</evidence>
<dbReference type="EMBL" id="JACIEG010000005">
    <property type="protein sequence ID" value="MBB3970008.1"/>
    <property type="molecule type" value="Genomic_DNA"/>
</dbReference>
<dbReference type="Gene3D" id="3.30.360.10">
    <property type="entry name" value="Dihydrodipicolinate Reductase, domain 2"/>
    <property type="match status" value="1"/>
</dbReference>
<comment type="caution">
    <text evidence="5">The sequence shown here is derived from an EMBL/GenBank/DDBJ whole genome shotgun (WGS) entry which is preliminary data.</text>
</comment>
<evidence type="ECO:0000259" key="3">
    <source>
        <dbReference type="Pfam" id="PF22725"/>
    </source>
</evidence>
<keyword evidence="7" id="KW-1185">Reference proteome</keyword>
<dbReference type="Gene3D" id="3.40.50.720">
    <property type="entry name" value="NAD(P)-binding Rossmann-like Domain"/>
    <property type="match status" value="1"/>
</dbReference>
<reference evidence="5" key="2">
    <citation type="submission" date="2019-03" db="EMBL/GenBank/DDBJ databases">
        <authorList>
            <person name="Yan Y.-Q."/>
            <person name="Du Z.-J."/>
        </authorList>
    </citation>
    <scope>NUCLEOTIDE SEQUENCE</scope>
    <source>
        <strain evidence="5">PP-F2FG21</strain>
    </source>
</reference>